<dbReference type="AlphaFoldDB" id="A0A2P2PYT5"/>
<protein>
    <submittedName>
        <fullName evidence="1">Uncharacterized protein</fullName>
    </submittedName>
</protein>
<dbReference type="EMBL" id="GGEC01079404">
    <property type="protein sequence ID" value="MBX59888.1"/>
    <property type="molecule type" value="Transcribed_RNA"/>
</dbReference>
<organism evidence="1">
    <name type="scientific">Rhizophora mucronata</name>
    <name type="common">Asiatic mangrove</name>
    <dbReference type="NCBI Taxonomy" id="61149"/>
    <lineage>
        <taxon>Eukaryota</taxon>
        <taxon>Viridiplantae</taxon>
        <taxon>Streptophyta</taxon>
        <taxon>Embryophyta</taxon>
        <taxon>Tracheophyta</taxon>
        <taxon>Spermatophyta</taxon>
        <taxon>Magnoliopsida</taxon>
        <taxon>eudicotyledons</taxon>
        <taxon>Gunneridae</taxon>
        <taxon>Pentapetalae</taxon>
        <taxon>rosids</taxon>
        <taxon>fabids</taxon>
        <taxon>Malpighiales</taxon>
        <taxon>Rhizophoraceae</taxon>
        <taxon>Rhizophora</taxon>
    </lineage>
</organism>
<name>A0A2P2PYT5_RHIMU</name>
<sequence>MFMDLCLCTWSFQLLIGQPLEPRQFKMLRFLDPLEMVA</sequence>
<evidence type="ECO:0000313" key="1">
    <source>
        <dbReference type="EMBL" id="MBX59888.1"/>
    </source>
</evidence>
<proteinExistence type="predicted"/>
<accession>A0A2P2PYT5</accession>
<reference evidence="1" key="1">
    <citation type="submission" date="2018-02" db="EMBL/GenBank/DDBJ databases">
        <title>Rhizophora mucronata_Transcriptome.</title>
        <authorList>
            <person name="Meera S.P."/>
            <person name="Sreeshan A."/>
            <person name="Augustine A."/>
        </authorList>
    </citation>
    <scope>NUCLEOTIDE SEQUENCE</scope>
    <source>
        <tissue evidence="1">Leaf</tissue>
    </source>
</reference>